<accession>A0A7R9LLG7</accession>
<proteinExistence type="predicted"/>
<evidence type="ECO:0000313" key="3">
    <source>
        <dbReference type="Proteomes" id="UP000728032"/>
    </source>
</evidence>
<gene>
    <name evidence="2" type="ORF">ONB1V03_LOCUS3975</name>
</gene>
<dbReference type="InterPro" id="IPR029058">
    <property type="entry name" value="AB_hydrolase_fold"/>
</dbReference>
<dbReference type="Gene3D" id="3.40.50.1820">
    <property type="entry name" value="alpha/beta hydrolase"/>
    <property type="match status" value="1"/>
</dbReference>
<dbReference type="Pfam" id="PF01764">
    <property type="entry name" value="Lipase_3"/>
    <property type="match status" value="1"/>
</dbReference>
<dbReference type="AlphaFoldDB" id="A0A7R9LLG7"/>
<protein>
    <recommendedName>
        <fullName evidence="1">Fungal lipase-type domain-containing protein</fullName>
    </recommendedName>
</protein>
<dbReference type="EMBL" id="OC916093">
    <property type="protein sequence ID" value="CAD7643134.1"/>
    <property type="molecule type" value="Genomic_DNA"/>
</dbReference>
<dbReference type="SUPFAM" id="SSF53474">
    <property type="entry name" value="alpha/beta-Hydrolases"/>
    <property type="match status" value="1"/>
</dbReference>
<organism evidence="2">
    <name type="scientific">Oppiella nova</name>
    <dbReference type="NCBI Taxonomy" id="334625"/>
    <lineage>
        <taxon>Eukaryota</taxon>
        <taxon>Metazoa</taxon>
        <taxon>Ecdysozoa</taxon>
        <taxon>Arthropoda</taxon>
        <taxon>Chelicerata</taxon>
        <taxon>Arachnida</taxon>
        <taxon>Acari</taxon>
        <taxon>Acariformes</taxon>
        <taxon>Sarcoptiformes</taxon>
        <taxon>Oribatida</taxon>
        <taxon>Brachypylina</taxon>
        <taxon>Oppioidea</taxon>
        <taxon>Oppiidae</taxon>
        <taxon>Oppiella</taxon>
    </lineage>
</organism>
<evidence type="ECO:0000313" key="2">
    <source>
        <dbReference type="EMBL" id="CAD7643134.1"/>
    </source>
</evidence>
<sequence length="299" mass="33901">MPMCSKCQQIRKSIANSPVVSGGGAYPSTLELAYMVNLEYYIDIKYDCVHEIPEVKGLKIPIIEMVNFIEKKKWEVGTKTSYNGFKCTSFLNRPAKQLVIVHRGTENWEQVKTDIMLAMNIVTPEVIKKADWHTRQSLMNNTLKEVNNMFVRNDYSVTVTGHSLGGWLAQMCALLSKYPQFHPYGPRGTWSFPNGKSIDMNQPYDLHCVAFDSPGAKAVLNHMQSASKTAAWLAGLNRDVGNALTTLDISVYLSNRNPVNLCGDHVGKVERISVTWFWEKLNPFASHSMERILNYFKNR</sequence>
<dbReference type="InterPro" id="IPR002921">
    <property type="entry name" value="Fungal_lipase-type"/>
</dbReference>
<feature type="domain" description="Fungal lipase-type" evidence="1">
    <location>
        <begin position="99"/>
        <end position="175"/>
    </location>
</feature>
<dbReference type="EMBL" id="CAJPVJ010001268">
    <property type="protein sequence ID" value="CAG2164421.1"/>
    <property type="molecule type" value="Genomic_DNA"/>
</dbReference>
<dbReference type="Proteomes" id="UP000728032">
    <property type="component" value="Unassembled WGS sequence"/>
</dbReference>
<name>A0A7R9LLG7_9ACAR</name>
<reference evidence="2" key="1">
    <citation type="submission" date="2020-11" db="EMBL/GenBank/DDBJ databases">
        <authorList>
            <person name="Tran Van P."/>
        </authorList>
    </citation>
    <scope>NUCLEOTIDE SEQUENCE</scope>
</reference>
<keyword evidence="3" id="KW-1185">Reference proteome</keyword>
<dbReference type="OrthoDB" id="6693298at2759"/>
<evidence type="ECO:0000259" key="1">
    <source>
        <dbReference type="Pfam" id="PF01764"/>
    </source>
</evidence>
<dbReference type="GO" id="GO:0006629">
    <property type="term" value="P:lipid metabolic process"/>
    <property type="evidence" value="ECO:0007669"/>
    <property type="project" value="InterPro"/>
</dbReference>